<feature type="transmembrane region" description="Helical" evidence="6">
    <location>
        <begin position="6"/>
        <end position="29"/>
    </location>
</feature>
<evidence type="ECO:0000256" key="4">
    <source>
        <dbReference type="ARBA" id="ARBA00022989"/>
    </source>
</evidence>
<dbReference type="Pfam" id="PF01810">
    <property type="entry name" value="LysE"/>
    <property type="match status" value="1"/>
</dbReference>
<gene>
    <name evidence="7" type="ORF">HNQ50_003024</name>
</gene>
<dbReference type="PANTHER" id="PTHR30086:SF20">
    <property type="entry name" value="ARGININE EXPORTER PROTEIN ARGO-RELATED"/>
    <property type="match status" value="1"/>
</dbReference>
<dbReference type="GO" id="GO:0015171">
    <property type="term" value="F:amino acid transmembrane transporter activity"/>
    <property type="evidence" value="ECO:0007669"/>
    <property type="project" value="TreeGrafter"/>
</dbReference>
<feature type="transmembrane region" description="Helical" evidence="6">
    <location>
        <begin position="159"/>
        <end position="182"/>
    </location>
</feature>
<evidence type="ECO:0000256" key="5">
    <source>
        <dbReference type="ARBA" id="ARBA00023136"/>
    </source>
</evidence>
<name>A0A840RJ85_9NEIS</name>
<keyword evidence="4 6" id="KW-1133">Transmembrane helix</keyword>
<dbReference type="PIRSF" id="PIRSF006324">
    <property type="entry name" value="LeuE"/>
    <property type="match status" value="1"/>
</dbReference>
<dbReference type="RefSeq" id="WP_184101961.1">
    <property type="nucleotide sequence ID" value="NZ_JACHHN010000006.1"/>
</dbReference>
<evidence type="ECO:0000256" key="2">
    <source>
        <dbReference type="ARBA" id="ARBA00022475"/>
    </source>
</evidence>
<comment type="caution">
    <text evidence="7">The sequence shown here is derived from an EMBL/GenBank/DDBJ whole genome shotgun (WGS) entry which is preliminary data.</text>
</comment>
<comment type="subcellular location">
    <subcellularLocation>
        <location evidence="1">Cell membrane</location>
        <topology evidence="1">Multi-pass membrane protein</topology>
    </subcellularLocation>
</comment>
<keyword evidence="5 6" id="KW-0472">Membrane</keyword>
<dbReference type="PANTHER" id="PTHR30086">
    <property type="entry name" value="ARGININE EXPORTER PROTEIN ARGO"/>
    <property type="match status" value="1"/>
</dbReference>
<accession>A0A840RJ85</accession>
<feature type="transmembrane region" description="Helical" evidence="6">
    <location>
        <begin position="71"/>
        <end position="89"/>
    </location>
</feature>
<keyword evidence="3 6" id="KW-0812">Transmembrane</keyword>
<keyword evidence="2" id="KW-1003">Cell membrane</keyword>
<sequence>MLDALTLSTYIAVVIALMLVPGPAVLLLLTRTAQGGQRVGLATGAGIALGDFIHTLVAAAGLSTLLMTSTIAFSVVKYLGAAWLVYLGVRALKAPAQSETPQIPPPEASKHRGISPTLAFWQAVPAEVLNPKTALFFLAFLPQFVHTQRGHVLAQFLQLGLVFVVLSLAYTSLLVLATRPLARVVRRLGGLERWQNRLVGSLFLGLGIKVALQKQ</sequence>
<proteinExistence type="predicted"/>
<evidence type="ECO:0000313" key="8">
    <source>
        <dbReference type="Proteomes" id="UP000543030"/>
    </source>
</evidence>
<reference evidence="7 8" key="1">
    <citation type="submission" date="2020-08" db="EMBL/GenBank/DDBJ databases">
        <title>Genomic Encyclopedia of Type Strains, Phase IV (KMG-IV): sequencing the most valuable type-strain genomes for metagenomic binning, comparative biology and taxonomic classification.</title>
        <authorList>
            <person name="Goeker M."/>
        </authorList>
    </citation>
    <scope>NUCLEOTIDE SEQUENCE [LARGE SCALE GENOMIC DNA]</scope>
    <source>
        <strain evidence="7 8">DSM 18233</strain>
    </source>
</reference>
<dbReference type="EMBL" id="JACHHN010000006">
    <property type="protein sequence ID" value="MBB5192283.1"/>
    <property type="molecule type" value="Genomic_DNA"/>
</dbReference>
<evidence type="ECO:0000313" key="7">
    <source>
        <dbReference type="EMBL" id="MBB5192283.1"/>
    </source>
</evidence>
<evidence type="ECO:0000256" key="1">
    <source>
        <dbReference type="ARBA" id="ARBA00004651"/>
    </source>
</evidence>
<evidence type="ECO:0000256" key="6">
    <source>
        <dbReference type="SAM" id="Phobius"/>
    </source>
</evidence>
<feature type="transmembrane region" description="Helical" evidence="6">
    <location>
        <begin position="41"/>
        <end position="65"/>
    </location>
</feature>
<dbReference type="InterPro" id="IPR001123">
    <property type="entry name" value="LeuE-type"/>
</dbReference>
<evidence type="ECO:0000256" key="3">
    <source>
        <dbReference type="ARBA" id="ARBA00022692"/>
    </source>
</evidence>
<dbReference type="Proteomes" id="UP000543030">
    <property type="component" value="Unassembled WGS sequence"/>
</dbReference>
<keyword evidence="8" id="KW-1185">Reference proteome</keyword>
<dbReference type="GO" id="GO:0005886">
    <property type="term" value="C:plasma membrane"/>
    <property type="evidence" value="ECO:0007669"/>
    <property type="project" value="UniProtKB-SubCell"/>
</dbReference>
<organism evidence="7 8">
    <name type="scientific">Silvimonas terrae</name>
    <dbReference type="NCBI Taxonomy" id="300266"/>
    <lineage>
        <taxon>Bacteria</taxon>
        <taxon>Pseudomonadati</taxon>
        <taxon>Pseudomonadota</taxon>
        <taxon>Betaproteobacteria</taxon>
        <taxon>Neisseriales</taxon>
        <taxon>Chitinibacteraceae</taxon>
        <taxon>Silvimonas</taxon>
    </lineage>
</organism>
<dbReference type="AlphaFoldDB" id="A0A840RJ85"/>
<protein>
    <submittedName>
        <fullName evidence="7">Threonine/homoserine/homoserine lactone efflux protein</fullName>
    </submittedName>
</protein>